<dbReference type="GO" id="GO:0033388">
    <property type="term" value="P:putrescine biosynthetic process from arginine"/>
    <property type="evidence" value="ECO:0007669"/>
    <property type="project" value="TreeGrafter"/>
</dbReference>
<protein>
    <submittedName>
        <fullName evidence="3">Uncharacterized protein M103L</fullName>
    </submittedName>
</protein>
<accession>A7ITI3</accession>
<gene>
    <name evidence="3" type="primary">M103L</name>
    <name evidence="3" type="ORF">MT325_M103L</name>
</gene>
<evidence type="ECO:0000259" key="2">
    <source>
        <dbReference type="PROSITE" id="PS50263"/>
    </source>
</evidence>
<reference evidence="3 4" key="1">
    <citation type="journal article" date="2007" name="Virology">
        <title>Sequence and annotation of the 314-kb MT325 and the 321-kb FR483 viruses that infect Chlorella Pbi.</title>
        <authorList>
            <person name="Fitzgerald L.A."/>
            <person name="Graves M.V."/>
            <person name="Li X."/>
            <person name="Feldblyum T."/>
            <person name="Hartigan J."/>
            <person name="Van Etten J.L."/>
        </authorList>
    </citation>
    <scope>NUCLEOTIDE SEQUENCE [LARGE SCALE GENOMIC DNA]</scope>
    <source>
        <strain evidence="3 4">MT325</strain>
    </source>
</reference>
<name>A7ITI3_PBCVM</name>
<dbReference type="Pfam" id="PF00795">
    <property type="entry name" value="CN_hydrolase"/>
    <property type="match status" value="1"/>
</dbReference>
<dbReference type="PANTHER" id="PTHR43674">
    <property type="entry name" value="NITRILASE C965.09-RELATED"/>
    <property type="match status" value="1"/>
</dbReference>
<dbReference type="EMBL" id="DQ491001">
    <property type="protein sequence ID" value="ABT13657.1"/>
    <property type="molecule type" value="Genomic_DNA"/>
</dbReference>
<proteinExistence type="predicted"/>
<dbReference type="GO" id="GO:0050126">
    <property type="term" value="F:N-carbamoylputrescine amidase activity"/>
    <property type="evidence" value="ECO:0007669"/>
    <property type="project" value="TreeGrafter"/>
</dbReference>
<dbReference type="CDD" id="cd07573">
    <property type="entry name" value="CPA"/>
    <property type="match status" value="1"/>
</dbReference>
<evidence type="ECO:0000313" key="4">
    <source>
        <dbReference type="Proteomes" id="UP000246715"/>
    </source>
</evidence>
<dbReference type="PROSITE" id="PS50263">
    <property type="entry name" value="CN_HYDROLASE"/>
    <property type="match status" value="1"/>
</dbReference>
<evidence type="ECO:0000313" key="3">
    <source>
        <dbReference type="EMBL" id="ABT13657.1"/>
    </source>
</evidence>
<dbReference type="SUPFAM" id="SSF56317">
    <property type="entry name" value="Carbon-nitrogen hydrolase"/>
    <property type="match status" value="1"/>
</dbReference>
<sequence>MKTTIAALQFSVSKNAEDNLRTAERMVRNAAANGANVIVLPELFQARYFCQEQKQKWFALAETVEESHVVRSFAKLAGELGVVIPISFFERDRNNYYNSVAVADADGSILGTYRKTHIPQGDCYNEKYYFTPGNNGYGVFNTKFGVMGVLICWDQWNPEAARCLALDGADFIVYPTAIGSEPAFPGGESYMHWARTIQGHSAASGIPVIVANRIGRERFGKTKIDFYGGSFATNNKGEVVAQVGGEPQKNGGVDPDPVYMKSHIKITIDTEENDMFRAGWGLLRDRRPELYNRLVI</sequence>
<dbReference type="Proteomes" id="UP000246715">
    <property type="component" value="Segment"/>
</dbReference>
<evidence type="ECO:0000256" key="1">
    <source>
        <dbReference type="ARBA" id="ARBA00022801"/>
    </source>
</evidence>
<dbReference type="Gene3D" id="3.60.110.10">
    <property type="entry name" value="Carbon-nitrogen hydrolase"/>
    <property type="match status" value="1"/>
</dbReference>
<organism evidence="3 4">
    <name type="scientific">Paramecium bursaria Chlorella virus MT325</name>
    <name type="common">PBCV-MT325</name>
    <dbReference type="NCBI Taxonomy" id="346932"/>
    <lineage>
        <taxon>Viruses</taxon>
        <taxon>Varidnaviria</taxon>
        <taxon>Bamfordvirae</taxon>
        <taxon>Nucleocytoviricota</taxon>
        <taxon>Megaviricetes</taxon>
        <taxon>Algavirales</taxon>
        <taxon>Phycodnaviridae</taxon>
        <taxon>Chlorovirus</taxon>
        <taxon>Chlorovirus conductrix</taxon>
        <taxon>Paramecium bursaria Chlorella virus A1</taxon>
    </lineage>
</organism>
<keyword evidence="1" id="KW-0378">Hydrolase</keyword>
<dbReference type="InterPro" id="IPR003010">
    <property type="entry name" value="C-N_Hydrolase"/>
</dbReference>
<dbReference type="PANTHER" id="PTHR43674:SF2">
    <property type="entry name" value="BETA-UREIDOPROPIONASE"/>
    <property type="match status" value="1"/>
</dbReference>
<organismHost>
    <name type="scientific">Paramecium bursaria</name>
    <dbReference type="NCBI Taxonomy" id="74790"/>
</organismHost>
<dbReference type="InterPro" id="IPR036526">
    <property type="entry name" value="C-N_Hydrolase_sf"/>
</dbReference>
<feature type="domain" description="CN hydrolase" evidence="2">
    <location>
        <begin position="1"/>
        <end position="257"/>
    </location>
</feature>
<dbReference type="InterPro" id="IPR050345">
    <property type="entry name" value="Aliph_Amidase/BUP"/>
</dbReference>